<name>A0A382LUA6_9ZZZZ</name>
<gene>
    <name evidence="1" type="ORF">METZ01_LOCUS293064</name>
</gene>
<organism evidence="1">
    <name type="scientific">marine metagenome</name>
    <dbReference type="NCBI Taxonomy" id="408172"/>
    <lineage>
        <taxon>unclassified sequences</taxon>
        <taxon>metagenomes</taxon>
        <taxon>ecological metagenomes</taxon>
    </lineage>
</organism>
<sequence>LHILASGSKYNLNTHTATVFDSDLVTQTFNK</sequence>
<dbReference type="EMBL" id="UINC01089264">
    <property type="protein sequence ID" value="SVC40210.1"/>
    <property type="molecule type" value="Genomic_DNA"/>
</dbReference>
<reference evidence="1" key="1">
    <citation type="submission" date="2018-05" db="EMBL/GenBank/DDBJ databases">
        <authorList>
            <person name="Lanie J.A."/>
            <person name="Ng W.-L."/>
            <person name="Kazmierczak K.M."/>
            <person name="Andrzejewski T.M."/>
            <person name="Davidsen T.M."/>
            <person name="Wayne K.J."/>
            <person name="Tettelin H."/>
            <person name="Glass J.I."/>
            <person name="Rusch D."/>
            <person name="Podicherti R."/>
            <person name="Tsui H.-C.T."/>
            <person name="Winkler M.E."/>
        </authorList>
    </citation>
    <scope>NUCLEOTIDE SEQUENCE</scope>
</reference>
<proteinExistence type="predicted"/>
<protein>
    <submittedName>
        <fullName evidence="1">Uncharacterized protein</fullName>
    </submittedName>
</protein>
<dbReference type="AlphaFoldDB" id="A0A382LUA6"/>
<feature type="non-terminal residue" evidence="1">
    <location>
        <position position="1"/>
    </location>
</feature>
<evidence type="ECO:0000313" key="1">
    <source>
        <dbReference type="EMBL" id="SVC40210.1"/>
    </source>
</evidence>
<accession>A0A382LUA6</accession>